<feature type="signal peptide" evidence="13">
    <location>
        <begin position="1"/>
        <end position="24"/>
    </location>
</feature>
<dbReference type="PANTHER" id="PTHR32552:SF81">
    <property type="entry name" value="TONB-DEPENDENT OUTER MEMBRANE RECEPTOR"/>
    <property type="match status" value="1"/>
</dbReference>
<evidence type="ECO:0000256" key="13">
    <source>
        <dbReference type="SAM" id="SignalP"/>
    </source>
</evidence>
<dbReference type="InterPro" id="IPR039426">
    <property type="entry name" value="TonB-dep_rcpt-like"/>
</dbReference>
<evidence type="ECO:0000313" key="16">
    <source>
        <dbReference type="EMBL" id="MBI1684094.1"/>
    </source>
</evidence>
<evidence type="ECO:0000256" key="9">
    <source>
        <dbReference type="ARBA" id="ARBA00023136"/>
    </source>
</evidence>
<evidence type="ECO:0000256" key="12">
    <source>
        <dbReference type="RuleBase" id="RU003357"/>
    </source>
</evidence>
<dbReference type="SUPFAM" id="SSF56935">
    <property type="entry name" value="Porins"/>
    <property type="match status" value="1"/>
</dbReference>
<evidence type="ECO:0000256" key="8">
    <source>
        <dbReference type="ARBA" id="ARBA00023077"/>
    </source>
</evidence>
<keyword evidence="6" id="KW-0408">Iron</keyword>
<evidence type="ECO:0000256" key="2">
    <source>
        <dbReference type="ARBA" id="ARBA00022448"/>
    </source>
</evidence>
<evidence type="ECO:0000256" key="1">
    <source>
        <dbReference type="ARBA" id="ARBA00004571"/>
    </source>
</evidence>
<evidence type="ECO:0000256" key="5">
    <source>
        <dbReference type="ARBA" id="ARBA00022692"/>
    </source>
</evidence>
<keyword evidence="3 11" id="KW-1134">Transmembrane beta strand</keyword>
<evidence type="ECO:0000256" key="7">
    <source>
        <dbReference type="ARBA" id="ARBA00023065"/>
    </source>
</evidence>
<keyword evidence="4" id="KW-0410">Iron transport</keyword>
<name>A0ABS0SWW9_9CAUL</name>
<keyword evidence="16" id="KW-0675">Receptor</keyword>
<accession>A0ABS0SWW9</accession>
<keyword evidence="9 11" id="KW-0472">Membrane</keyword>
<evidence type="ECO:0000256" key="10">
    <source>
        <dbReference type="ARBA" id="ARBA00023237"/>
    </source>
</evidence>
<dbReference type="PANTHER" id="PTHR32552">
    <property type="entry name" value="FERRICHROME IRON RECEPTOR-RELATED"/>
    <property type="match status" value="1"/>
</dbReference>
<reference evidence="16 17" key="1">
    <citation type="submission" date="2020-11" db="EMBL/GenBank/DDBJ databases">
        <title>genome sequence of strain KACC 18849.</title>
        <authorList>
            <person name="Gao J."/>
            <person name="Zhang X."/>
        </authorList>
    </citation>
    <scope>NUCLEOTIDE SEQUENCE [LARGE SCALE GENOMIC DNA]</scope>
    <source>
        <strain evidence="16 17">KACC 18849</strain>
    </source>
</reference>
<evidence type="ECO:0000256" key="4">
    <source>
        <dbReference type="ARBA" id="ARBA00022496"/>
    </source>
</evidence>
<dbReference type="Pfam" id="PF07715">
    <property type="entry name" value="Plug"/>
    <property type="match status" value="1"/>
</dbReference>
<proteinExistence type="inferred from homology"/>
<keyword evidence="13" id="KW-0732">Signal</keyword>
<evidence type="ECO:0000256" key="6">
    <source>
        <dbReference type="ARBA" id="ARBA00023004"/>
    </source>
</evidence>
<keyword evidence="17" id="KW-1185">Reference proteome</keyword>
<keyword evidence="2 11" id="KW-0813">Transport</keyword>
<protein>
    <submittedName>
        <fullName evidence="16">TonB-dependent receptor</fullName>
    </submittedName>
</protein>
<comment type="similarity">
    <text evidence="11 12">Belongs to the TonB-dependent receptor family.</text>
</comment>
<keyword evidence="5 11" id="KW-0812">Transmembrane</keyword>
<dbReference type="InterPro" id="IPR012910">
    <property type="entry name" value="Plug_dom"/>
</dbReference>
<evidence type="ECO:0000259" key="14">
    <source>
        <dbReference type="Pfam" id="PF00593"/>
    </source>
</evidence>
<evidence type="ECO:0000313" key="17">
    <source>
        <dbReference type="Proteomes" id="UP000639859"/>
    </source>
</evidence>
<evidence type="ECO:0000259" key="15">
    <source>
        <dbReference type="Pfam" id="PF07715"/>
    </source>
</evidence>
<feature type="domain" description="TonB-dependent receptor-like beta-barrel" evidence="14">
    <location>
        <begin position="286"/>
        <end position="727"/>
    </location>
</feature>
<feature type="chain" id="PRO_5046070029" evidence="13">
    <location>
        <begin position="25"/>
        <end position="764"/>
    </location>
</feature>
<dbReference type="PROSITE" id="PS52016">
    <property type="entry name" value="TONB_DEPENDENT_REC_3"/>
    <property type="match status" value="1"/>
</dbReference>
<keyword evidence="10 11" id="KW-0998">Cell outer membrane</keyword>
<dbReference type="InterPro" id="IPR036942">
    <property type="entry name" value="Beta-barrel_TonB_sf"/>
</dbReference>
<evidence type="ECO:0000256" key="3">
    <source>
        <dbReference type="ARBA" id="ARBA00022452"/>
    </source>
</evidence>
<keyword evidence="7" id="KW-0406">Ion transport</keyword>
<sequence>MNRKHHRLLASVATIALSTSAASAAFAQDTQQTAASQSVSLEEVVVTAQRREENLQKTALAVSAVTGDTLTRSSVTQATDLTRLVPAIQIAPAAAFTQIYLRGVGTFGANAFAEQGVAFNLDGVYLSRPAAPAGLFYDLERIEVLKGPQGTLYGRNATGGAVNVITAKPKLGETGGNLSAEYGNYAATKASGAVNVPIGETAALRVSGQYAKHDGYFSDGYDDEDTKAVRAQLRFQPDGPIDVLLSADYADVGGKGSGGAIMPLVDGDARLGPSDPRVLAAYLARTPTAPVPQLIAKDDGYQDNRFKGVSATINADLGFAKLTIIPAWRKTDLDFRSYASSFLIDITEASEQRSLEARLGGSTDRLNWVVGAYGFSEDVDADQLFDQASNASYIRSKLKTRSLAAFGQATWSLSDQLRVTGGLRYTKDNKKQDSYSENRPFVGFAPPVGPTFTPIILVVPTTAATDVDFKKATWKAGLEYDLAERSLLYANVATGFKSGVLFAASGKNYSQPEMLTAYTIGSKNRFLDNRLQLNVETFYWDYKDQQISHLGAVQVATTPGGPIYGPLFTTENAGKAAIYGAEADVMFQATANDLVTANLQYLHAQYDDLKYQAYSTTGAAPAVGCAVALTSQTGTSAAAKIYNVDCSGRPVVNAPRYVINLGYEHRFPLSNGARIVFGVDTRLEGSRYLSTDYLADGRQGSYRMSNARASYETEDGRYVFTGFVNNIEDEVVFANSLQSPVKSGTVYNQVRPPRTYGVRVSAKF</sequence>
<keyword evidence="8 12" id="KW-0798">TonB box</keyword>
<organism evidence="16 17">
    <name type="scientific">Caulobacter hibisci</name>
    <dbReference type="NCBI Taxonomy" id="2035993"/>
    <lineage>
        <taxon>Bacteria</taxon>
        <taxon>Pseudomonadati</taxon>
        <taxon>Pseudomonadota</taxon>
        <taxon>Alphaproteobacteria</taxon>
        <taxon>Caulobacterales</taxon>
        <taxon>Caulobacteraceae</taxon>
        <taxon>Caulobacter</taxon>
    </lineage>
</organism>
<dbReference type="Pfam" id="PF00593">
    <property type="entry name" value="TonB_dep_Rec_b-barrel"/>
    <property type="match status" value="1"/>
</dbReference>
<gene>
    <name evidence="16" type="ORF">I4Q42_10480</name>
</gene>
<dbReference type="Proteomes" id="UP000639859">
    <property type="component" value="Unassembled WGS sequence"/>
</dbReference>
<evidence type="ECO:0000256" key="11">
    <source>
        <dbReference type="PROSITE-ProRule" id="PRU01360"/>
    </source>
</evidence>
<comment type="caution">
    <text evidence="16">The sequence shown here is derived from an EMBL/GenBank/DDBJ whole genome shotgun (WGS) entry which is preliminary data.</text>
</comment>
<dbReference type="InterPro" id="IPR000531">
    <property type="entry name" value="Beta-barrel_TonB"/>
</dbReference>
<comment type="subcellular location">
    <subcellularLocation>
        <location evidence="1 11">Cell outer membrane</location>
        <topology evidence="1 11">Multi-pass membrane protein</topology>
    </subcellularLocation>
</comment>
<feature type="domain" description="TonB-dependent receptor plug" evidence="15">
    <location>
        <begin position="55"/>
        <end position="161"/>
    </location>
</feature>
<dbReference type="RefSeq" id="WP_198576022.1">
    <property type="nucleotide sequence ID" value="NZ_JADWOX010000006.1"/>
</dbReference>
<dbReference type="Gene3D" id="2.40.170.20">
    <property type="entry name" value="TonB-dependent receptor, beta-barrel domain"/>
    <property type="match status" value="1"/>
</dbReference>
<dbReference type="EMBL" id="JADWOX010000006">
    <property type="protein sequence ID" value="MBI1684094.1"/>
    <property type="molecule type" value="Genomic_DNA"/>
</dbReference>